<dbReference type="SUPFAM" id="SSF52266">
    <property type="entry name" value="SGNH hydrolase"/>
    <property type="match status" value="1"/>
</dbReference>
<dbReference type="InterPro" id="IPR036514">
    <property type="entry name" value="SGNH_hydro_sf"/>
</dbReference>
<evidence type="ECO:0000256" key="1">
    <source>
        <dbReference type="SAM" id="MobiDB-lite"/>
    </source>
</evidence>
<dbReference type="RefSeq" id="WP_311656184.1">
    <property type="nucleotide sequence ID" value="NZ_JAVREX010000004.1"/>
</dbReference>
<reference evidence="4" key="1">
    <citation type="submission" date="2023-07" db="EMBL/GenBank/DDBJ databases">
        <title>30 novel species of actinomycetes from the DSMZ collection.</title>
        <authorList>
            <person name="Nouioui I."/>
        </authorList>
    </citation>
    <scope>NUCLEOTIDE SEQUENCE [LARGE SCALE GENOMIC DNA]</scope>
    <source>
        <strain evidence="4">DSM 41770</strain>
    </source>
</reference>
<organism evidence="3 4">
    <name type="scientific">Streptomyces salyersiae</name>
    <dbReference type="NCBI Taxonomy" id="3075530"/>
    <lineage>
        <taxon>Bacteria</taxon>
        <taxon>Bacillati</taxon>
        <taxon>Actinomycetota</taxon>
        <taxon>Actinomycetes</taxon>
        <taxon>Kitasatosporales</taxon>
        <taxon>Streptomycetaceae</taxon>
        <taxon>Streptomyces</taxon>
    </lineage>
</organism>
<protein>
    <submittedName>
        <fullName evidence="3">SGNH/GDSL hydrolase family protein</fullName>
        <ecNumber evidence="3">3.1.-.-</ecNumber>
    </submittedName>
</protein>
<evidence type="ECO:0000313" key="3">
    <source>
        <dbReference type="EMBL" id="MDT0428166.1"/>
    </source>
</evidence>
<feature type="region of interest" description="Disordered" evidence="1">
    <location>
        <begin position="373"/>
        <end position="436"/>
    </location>
</feature>
<feature type="compositionally biased region" description="Low complexity" evidence="1">
    <location>
        <begin position="17"/>
        <end position="28"/>
    </location>
</feature>
<gene>
    <name evidence="3" type="ORF">RM649_10975</name>
</gene>
<dbReference type="PANTHER" id="PTHR37981">
    <property type="entry name" value="LIPASE 2"/>
    <property type="match status" value="1"/>
</dbReference>
<feature type="compositionally biased region" description="Polar residues" evidence="1">
    <location>
        <begin position="427"/>
        <end position="436"/>
    </location>
</feature>
<dbReference type="EC" id="3.1.-.-" evidence="3"/>
<keyword evidence="4" id="KW-1185">Reference proteome</keyword>
<evidence type="ECO:0000259" key="2">
    <source>
        <dbReference type="Pfam" id="PF25275"/>
    </source>
</evidence>
<dbReference type="PANTHER" id="PTHR37981:SF1">
    <property type="entry name" value="SGNH HYDROLASE-TYPE ESTERASE DOMAIN-CONTAINING PROTEIN"/>
    <property type="match status" value="1"/>
</dbReference>
<dbReference type="CDD" id="cd01823">
    <property type="entry name" value="SEST_like"/>
    <property type="match status" value="1"/>
</dbReference>
<comment type="caution">
    <text evidence="3">The sequence shown here is derived from an EMBL/GenBank/DDBJ whole genome shotgun (WGS) entry which is preliminary data.</text>
</comment>
<dbReference type="Pfam" id="PF25275">
    <property type="entry name" value="Golvesin_C"/>
    <property type="match status" value="1"/>
</dbReference>
<proteinExistence type="predicted"/>
<evidence type="ECO:0000313" key="4">
    <source>
        <dbReference type="Proteomes" id="UP001183777"/>
    </source>
</evidence>
<dbReference type="Proteomes" id="UP001183777">
    <property type="component" value="Unassembled WGS sequence"/>
</dbReference>
<feature type="region of interest" description="Disordered" evidence="1">
    <location>
        <begin position="17"/>
        <end position="56"/>
    </location>
</feature>
<dbReference type="GO" id="GO:0016787">
    <property type="term" value="F:hydrolase activity"/>
    <property type="evidence" value="ECO:0007669"/>
    <property type="project" value="UniProtKB-KW"/>
</dbReference>
<feature type="domain" description="Golvesin/Xly CBD-like" evidence="2">
    <location>
        <begin position="879"/>
        <end position="971"/>
    </location>
</feature>
<dbReference type="EMBL" id="JAVREX010000004">
    <property type="protein sequence ID" value="MDT0428166.1"/>
    <property type="molecule type" value="Genomic_DNA"/>
</dbReference>
<dbReference type="InterPro" id="IPR033803">
    <property type="entry name" value="CBD-like_Golvesin-Xly"/>
</dbReference>
<keyword evidence="3" id="KW-0378">Hydrolase</keyword>
<dbReference type="InterPro" id="IPR037460">
    <property type="entry name" value="SEST-like"/>
</dbReference>
<feature type="compositionally biased region" description="Basic and acidic residues" evidence="1">
    <location>
        <begin position="29"/>
        <end position="56"/>
    </location>
</feature>
<feature type="compositionally biased region" description="Low complexity" evidence="1">
    <location>
        <begin position="398"/>
        <end position="407"/>
    </location>
</feature>
<dbReference type="Gene3D" id="3.40.50.1110">
    <property type="entry name" value="SGNH hydrolase"/>
    <property type="match status" value="1"/>
</dbReference>
<sequence>MTASLLPAYAWAAANERDGGAATATDARPAAERTEAADDPSKVTEPDGKLPKGWRSSDDRAVTVVGDPQGLHVLVADSSAAYRWREAATLREDGFDTDAWIGNVCVTGSGKRAVVAYAPREFTNEPALFDRGAFAAVVDLDTRTVTKLREQVSLAYFNPGCGTGETAVLTQSGDEKVAETRLLTVDTADATVDRTLTVPGEVTSAVPVGDGIVAARGSSLTRVSADGGTERIGRTTGPAFHLHPDAEGGVGFLQREGEKVTVRRAVGGKLSTLAHGDLGSVGLSAGTGGRLFLTGKPKDVTALPGSIARLDVTAGTAVSSHGRLAVDKAVSTGLRTHGSDPLTALVAEGDLPYRIDARVPQTDEKLEFTVPGETAPVEETASPALRSAARPGDGGAGRAAARAGTAAVDSSKTTYDPEASCAVPRNDPNQQALQPTPNQVEWAVDMAIRGNLTSGYITQGGWRAQAGLGSSVSPSTMFPLPDLEGAPAGSRIPAQVLLGVLAQESNMWQSTHHVLPGQTGNPLVGNFYGTNIYPGTPGYDPDKYWTIDWDEADCGYGMGQQTDGMSSQPGKPMPFTADEQRAIALDYTANVAVAAQTLAKKWNEVHNPAHLVEINDDDPQNIENWFAAVWNYNLGFNVPGVSGNWGLGWLNNPANPKYPADRHAFLDNNSYADAAEPQKWSYPEKVMGWAAFPIDTGRAYSDAGEENDSNTHGYQAAWWNDAEYRTSAIKPPLDAFCNPTNGCDSSYPPECTTVACFEDLWYGGNAQWKGCRGDCGFETLTYKTLRSELGRGNSGKPACTLDGLPSNALVIDDVAPGVPAMRTDCSKSWTSSGSLTWDFAASNGTYEGKEDFQQVGGGFGAHYWFAHTRDSSKRINEMRVTGTWTLNKSLKQWARVLVHVPDTGAHTQQAHYRIDLGNGTTRDRYINTRHRKNTWVPLGTYQFSGTPRVMLDNETDDGTADHDVAWDAVAFQPLSGKPKDMVVAMGDSYTSGEGAGDYDEASDLHFGKDTWNGCRRSANAWSRKAVLPGQTESVGTLADRNDPSMDFQFTACSGARTWQVSGSPNDWGYDGNFHEQVQVDSGVLSSDTTLVALTIGGNDLRFDQKITDCAFLGCPSEASMKAEIDTVVSDTQSLLADIHTKADKATIVLMGYPALFSLNPACTAVLGVAERQILNDMAEYWDGKLRTMALSMAGSGVKYRSAQAAFEGKRACDNPEGINGLVLGPKGEGDFGHGDGPSVCGWPWGTSCLSRESYHPNKLGTTAYAQAFLTQGP</sequence>
<name>A0ABU2RHS7_9ACTN</name>
<accession>A0ABU2RHS7</accession>